<accession>A0A432XCX6</accession>
<keyword evidence="3" id="KW-1185">Reference proteome</keyword>
<feature type="chain" id="PRO_5019384666" description="TonB C-terminal domain-containing protein" evidence="1">
    <location>
        <begin position="22"/>
        <end position="120"/>
    </location>
</feature>
<dbReference type="EMBL" id="PIPT01000008">
    <property type="protein sequence ID" value="RUO46609.1"/>
    <property type="molecule type" value="Genomic_DNA"/>
</dbReference>
<reference evidence="3" key="1">
    <citation type="journal article" date="2018" name="Front. Microbiol.">
        <title>Genome-Based Analysis Reveals the Taxonomy and Diversity of the Family Idiomarinaceae.</title>
        <authorList>
            <person name="Liu Y."/>
            <person name="Lai Q."/>
            <person name="Shao Z."/>
        </authorList>
    </citation>
    <scope>NUCLEOTIDE SEQUENCE [LARGE SCALE GENOMIC DNA]</scope>
    <source>
        <strain evidence="3">SW15</strain>
    </source>
</reference>
<evidence type="ECO:0008006" key="4">
    <source>
        <dbReference type="Google" id="ProtNLM"/>
    </source>
</evidence>
<proteinExistence type="predicted"/>
<evidence type="ECO:0000313" key="3">
    <source>
        <dbReference type="Proteomes" id="UP000286678"/>
    </source>
</evidence>
<dbReference type="SUPFAM" id="SSF74653">
    <property type="entry name" value="TolA/TonB C-terminal domain"/>
    <property type="match status" value="1"/>
</dbReference>
<keyword evidence="1" id="KW-0732">Signal</keyword>
<organism evidence="2 3">
    <name type="scientific">Pseudidiomarina aquimaris</name>
    <dbReference type="NCBI Taxonomy" id="641841"/>
    <lineage>
        <taxon>Bacteria</taxon>
        <taxon>Pseudomonadati</taxon>
        <taxon>Pseudomonadota</taxon>
        <taxon>Gammaproteobacteria</taxon>
        <taxon>Alteromonadales</taxon>
        <taxon>Idiomarinaceae</taxon>
        <taxon>Pseudidiomarina</taxon>
    </lineage>
</organism>
<dbReference type="Pfam" id="PF13103">
    <property type="entry name" value="TonB_2"/>
    <property type="match status" value="1"/>
</dbReference>
<name>A0A432XCX6_9GAMM</name>
<protein>
    <recommendedName>
        <fullName evidence="4">TonB C-terminal domain-containing protein</fullName>
    </recommendedName>
</protein>
<comment type="caution">
    <text evidence="2">The sequence shown here is derived from an EMBL/GenBank/DDBJ whole genome shotgun (WGS) entry which is preliminary data.</text>
</comment>
<dbReference type="AlphaFoldDB" id="A0A432XCX6"/>
<sequence length="120" mass="13371">MRSLFAGLFAVTLFVSLPATSAETRRTNHYSPMAEYTASIFKAVKQYLPSESEARRGVSCKVSFRQNRSGYVQEIKVIKCSDGTTSNLLFQAIAKASPMPQPTRPEDFQEEVTITYAPQP</sequence>
<dbReference type="Proteomes" id="UP000286678">
    <property type="component" value="Unassembled WGS sequence"/>
</dbReference>
<evidence type="ECO:0000256" key="1">
    <source>
        <dbReference type="SAM" id="SignalP"/>
    </source>
</evidence>
<dbReference type="Gene3D" id="3.30.1150.10">
    <property type="match status" value="1"/>
</dbReference>
<evidence type="ECO:0000313" key="2">
    <source>
        <dbReference type="EMBL" id="RUO46609.1"/>
    </source>
</evidence>
<gene>
    <name evidence="2" type="ORF">CWE21_10660</name>
</gene>
<feature type="signal peptide" evidence="1">
    <location>
        <begin position="1"/>
        <end position="21"/>
    </location>
</feature>